<comment type="caution">
    <text evidence="1">The sequence shown here is derived from an EMBL/GenBank/DDBJ whole genome shotgun (WGS) entry which is preliminary data.</text>
</comment>
<protein>
    <submittedName>
        <fullName evidence="1">Uncharacterized protein</fullName>
    </submittedName>
</protein>
<dbReference type="AlphaFoldDB" id="X1NMN3"/>
<organism evidence="1">
    <name type="scientific">marine sediment metagenome</name>
    <dbReference type="NCBI Taxonomy" id="412755"/>
    <lineage>
        <taxon>unclassified sequences</taxon>
        <taxon>metagenomes</taxon>
        <taxon>ecological metagenomes</taxon>
    </lineage>
</organism>
<name>X1NMN3_9ZZZZ</name>
<gene>
    <name evidence="1" type="ORF">S06H3_25156</name>
</gene>
<reference evidence="1" key="1">
    <citation type="journal article" date="2014" name="Front. Microbiol.">
        <title>High frequency of phylogenetically diverse reductive dehalogenase-homologous genes in deep subseafloor sedimentary metagenomes.</title>
        <authorList>
            <person name="Kawai M."/>
            <person name="Futagami T."/>
            <person name="Toyoda A."/>
            <person name="Takaki Y."/>
            <person name="Nishi S."/>
            <person name="Hori S."/>
            <person name="Arai W."/>
            <person name="Tsubouchi T."/>
            <person name="Morono Y."/>
            <person name="Uchiyama I."/>
            <person name="Ito T."/>
            <person name="Fujiyama A."/>
            <person name="Inagaki F."/>
            <person name="Takami H."/>
        </authorList>
    </citation>
    <scope>NUCLEOTIDE SEQUENCE</scope>
    <source>
        <strain evidence="1">Expedition CK06-06</strain>
    </source>
</reference>
<evidence type="ECO:0000313" key="1">
    <source>
        <dbReference type="EMBL" id="GAI31456.1"/>
    </source>
</evidence>
<feature type="non-terminal residue" evidence="1">
    <location>
        <position position="1"/>
    </location>
</feature>
<accession>X1NMN3</accession>
<sequence>GKVSGWIWINASVIVSGEVVAMECKVCGFEGDNVHD</sequence>
<proteinExistence type="predicted"/>
<dbReference type="EMBL" id="BARV01014378">
    <property type="protein sequence ID" value="GAI31456.1"/>
    <property type="molecule type" value="Genomic_DNA"/>
</dbReference>